<dbReference type="EMBL" id="PCMW01000055">
    <property type="protein sequence ID" value="PDS23706.1"/>
    <property type="molecule type" value="Genomic_DNA"/>
</dbReference>
<dbReference type="Gene3D" id="3.20.20.190">
    <property type="entry name" value="Phosphatidylinositol (PI) phosphodiesterase"/>
    <property type="match status" value="1"/>
</dbReference>
<organism evidence="2 3">
    <name type="scientific">Flavobacterium branchiophilum</name>
    <dbReference type="NCBI Taxonomy" id="55197"/>
    <lineage>
        <taxon>Bacteria</taxon>
        <taxon>Pseudomonadati</taxon>
        <taxon>Bacteroidota</taxon>
        <taxon>Flavobacteriia</taxon>
        <taxon>Flavobacteriales</taxon>
        <taxon>Flavobacteriaceae</taxon>
        <taxon>Flavobacterium</taxon>
    </lineage>
</organism>
<reference evidence="2 3" key="1">
    <citation type="submission" date="2017-09" db="EMBL/GenBank/DDBJ databases">
        <title>Whole genomes of Flavobacteriaceae.</title>
        <authorList>
            <person name="Stine C."/>
            <person name="Li C."/>
            <person name="Tadesse D."/>
        </authorList>
    </citation>
    <scope>NUCLEOTIDE SEQUENCE [LARGE SCALE GENOMIC DNA]</scope>
    <source>
        <strain evidence="2 3">ATCC 35036</strain>
    </source>
</reference>
<dbReference type="Proteomes" id="UP000220828">
    <property type="component" value="Unassembled WGS sequence"/>
</dbReference>
<dbReference type="GO" id="GO:0006629">
    <property type="term" value="P:lipid metabolic process"/>
    <property type="evidence" value="ECO:0007669"/>
    <property type="project" value="InterPro"/>
</dbReference>
<gene>
    <name evidence="2" type="ORF">B0A77_10000</name>
</gene>
<protein>
    <submittedName>
        <fullName evidence="2">Glycerophosphodiester phosphodiesterase</fullName>
    </submittedName>
</protein>
<dbReference type="PANTHER" id="PTHR46211:SF14">
    <property type="entry name" value="GLYCEROPHOSPHODIESTER PHOSPHODIESTERASE"/>
    <property type="match status" value="1"/>
</dbReference>
<dbReference type="Pfam" id="PF03009">
    <property type="entry name" value="GDPD"/>
    <property type="match status" value="1"/>
</dbReference>
<dbReference type="PANTHER" id="PTHR46211">
    <property type="entry name" value="GLYCEROPHOSPHORYL DIESTER PHOSPHODIESTERASE"/>
    <property type="match status" value="1"/>
</dbReference>
<dbReference type="InterPro" id="IPR030395">
    <property type="entry name" value="GP_PDE_dom"/>
</dbReference>
<evidence type="ECO:0000259" key="1">
    <source>
        <dbReference type="PROSITE" id="PS51704"/>
    </source>
</evidence>
<dbReference type="InterPro" id="IPR017946">
    <property type="entry name" value="PLC-like_Pdiesterase_TIM-brl"/>
</dbReference>
<dbReference type="OrthoDB" id="384721at2"/>
<dbReference type="SUPFAM" id="SSF51695">
    <property type="entry name" value="PLC-like phosphodiesterases"/>
    <property type="match status" value="1"/>
</dbReference>
<accession>A0A2H3KHL5</accession>
<dbReference type="GO" id="GO:0008081">
    <property type="term" value="F:phosphoric diester hydrolase activity"/>
    <property type="evidence" value="ECO:0007669"/>
    <property type="project" value="InterPro"/>
</dbReference>
<feature type="domain" description="GP-PDE" evidence="1">
    <location>
        <begin position="1"/>
        <end position="225"/>
    </location>
</feature>
<sequence length="225" mass="25671">MLKLGHRGAKGYEPENTLVSFQKALLLGANGIELDVQLTKDNVLVVMHDESVDRTTNGTGLVKDFLFKEIQSLRINNQHPIPSLEQVLTHFGTTTLLNIELKAVDGVDVLLYLLNNKIKKQVISYKNLLLSSFNWQLLQQLRFENHQIPIGILTETNLDLAFHFAKFMKAENLHPYYHLLNQENVATIQQKNIKVITWTVNHIEEVNQMKQFGVSGIISDFPDII</sequence>
<name>A0A2H3KHL5_9FLAO</name>
<dbReference type="RefSeq" id="WP_097554346.1">
    <property type="nucleotide sequence ID" value="NZ_PCMW01000055.1"/>
</dbReference>
<dbReference type="AlphaFoldDB" id="A0A2H3KHL5"/>
<comment type="caution">
    <text evidence="2">The sequence shown here is derived from an EMBL/GenBank/DDBJ whole genome shotgun (WGS) entry which is preliminary data.</text>
</comment>
<evidence type="ECO:0000313" key="2">
    <source>
        <dbReference type="EMBL" id="PDS23706.1"/>
    </source>
</evidence>
<proteinExistence type="predicted"/>
<dbReference type="PROSITE" id="PS51704">
    <property type="entry name" value="GP_PDE"/>
    <property type="match status" value="1"/>
</dbReference>
<evidence type="ECO:0000313" key="3">
    <source>
        <dbReference type="Proteomes" id="UP000220828"/>
    </source>
</evidence>